<evidence type="ECO:0000256" key="1">
    <source>
        <dbReference type="SAM" id="MobiDB-lite"/>
    </source>
</evidence>
<dbReference type="EMBL" id="JABMIG020000076">
    <property type="protein sequence ID" value="KAL3794908.1"/>
    <property type="molecule type" value="Genomic_DNA"/>
</dbReference>
<gene>
    <name evidence="2" type="ORF">HJC23_004285</name>
</gene>
<protein>
    <recommendedName>
        <fullName evidence="4">CS domain-containing protein</fullName>
    </recommendedName>
</protein>
<evidence type="ECO:0000313" key="2">
    <source>
        <dbReference type="EMBL" id="KAL3794908.1"/>
    </source>
</evidence>
<evidence type="ECO:0008006" key="4">
    <source>
        <dbReference type="Google" id="ProtNLM"/>
    </source>
</evidence>
<feature type="region of interest" description="Disordered" evidence="1">
    <location>
        <begin position="117"/>
        <end position="156"/>
    </location>
</feature>
<feature type="compositionally biased region" description="Basic and acidic residues" evidence="1">
    <location>
        <begin position="9"/>
        <end position="20"/>
    </location>
</feature>
<dbReference type="Proteomes" id="UP001516023">
    <property type="component" value="Unassembled WGS sequence"/>
</dbReference>
<dbReference type="Gene3D" id="2.60.40.790">
    <property type="match status" value="1"/>
</dbReference>
<proteinExistence type="predicted"/>
<dbReference type="CDD" id="cd06463">
    <property type="entry name" value="p23_like"/>
    <property type="match status" value="1"/>
</dbReference>
<feature type="region of interest" description="Disordered" evidence="1">
    <location>
        <begin position="1"/>
        <end position="20"/>
    </location>
</feature>
<reference evidence="2 3" key="1">
    <citation type="journal article" date="2020" name="G3 (Bethesda)">
        <title>Improved Reference Genome for Cyclotella cryptica CCMP332, a Model for Cell Wall Morphogenesis, Salinity Adaptation, and Lipid Production in Diatoms (Bacillariophyta).</title>
        <authorList>
            <person name="Roberts W.R."/>
            <person name="Downey K.M."/>
            <person name="Ruck E.C."/>
            <person name="Traller J.C."/>
            <person name="Alverson A.J."/>
        </authorList>
    </citation>
    <scope>NUCLEOTIDE SEQUENCE [LARGE SCALE GENOMIC DNA]</scope>
    <source>
        <strain evidence="2 3">CCMP332</strain>
    </source>
</reference>
<sequence length="214" mass="23673">MDENPNTRATDKANSTREDTSVNKVTINNQSAIITQTPKYQYYQDESWMKIQILEPNLTPETLTVPIAPTSLTVTAIKNGTSYTVLCGNLYEAKEEKVLIKLKKVEGREWRALLDNKKKKNQQKQAVERDTSEAAGETLSNKKDATAPTKNNKQRAERSAVLLFITRPTPTPVPPVMYARDVSGGHFVSPAMISAAAAADVHGIDDEIPPNPEH</sequence>
<evidence type="ECO:0000313" key="3">
    <source>
        <dbReference type="Proteomes" id="UP001516023"/>
    </source>
</evidence>
<dbReference type="AlphaFoldDB" id="A0ABD3Q3G1"/>
<comment type="caution">
    <text evidence="2">The sequence shown here is derived from an EMBL/GenBank/DDBJ whole genome shotgun (WGS) entry which is preliminary data.</text>
</comment>
<accession>A0ABD3Q3G1</accession>
<name>A0ABD3Q3G1_9STRA</name>
<dbReference type="SUPFAM" id="SSF49764">
    <property type="entry name" value="HSP20-like chaperones"/>
    <property type="match status" value="1"/>
</dbReference>
<dbReference type="InterPro" id="IPR008978">
    <property type="entry name" value="HSP20-like_chaperone"/>
</dbReference>
<keyword evidence="3" id="KW-1185">Reference proteome</keyword>
<organism evidence="2 3">
    <name type="scientific">Cyclotella cryptica</name>
    <dbReference type="NCBI Taxonomy" id="29204"/>
    <lineage>
        <taxon>Eukaryota</taxon>
        <taxon>Sar</taxon>
        <taxon>Stramenopiles</taxon>
        <taxon>Ochrophyta</taxon>
        <taxon>Bacillariophyta</taxon>
        <taxon>Coscinodiscophyceae</taxon>
        <taxon>Thalassiosirophycidae</taxon>
        <taxon>Stephanodiscales</taxon>
        <taxon>Stephanodiscaceae</taxon>
        <taxon>Cyclotella</taxon>
    </lineage>
</organism>